<feature type="transmembrane region" description="Helical" evidence="12">
    <location>
        <begin position="153"/>
        <end position="173"/>
    </location>
</feature>
<dbReference type="GO" id="GO:0046872">
    <property type="term" value="F:metal ion binding"/>
    <property type="evidence" value="ECO:0007669"/>
    <property type="project" value="UniProtKB-KW"/>
</dbReference>
<evidence type="ECO:0000259" key="13">
    <source>
        <dbReference type="Pfam" id="PF02163"/>
    </source>
</evidence>
<comment type="cofactor">
    <cofactor evidence="1">
        <name>Zn(2+)</name>
        <dbReference type="ChEBI" id="CHEBI:29105"/>
    </cofactor>
</comment>
<evidence type="ECO:0000256" key="12">
    <source>
        <dbReference type="SAM" id="Phobius"/>
    </source>
</evidence>
<evidence type="ECO:0000256" key="2">
    <source>
        <dbReference type="ARBA" id="ARBA00004141"/>
    </source>
</evidence>
<keyword evidence="11 12" id="KW-0472">Membrane</keyword>
<dbReference type="GO" id="GO:0016020">
    <property type="term" value="C:membrane"/>
    <property type="evidence" value="ECO:0007669"/>
    <property type="project" value="UniProtKB-SubCell"/>
</dbReference>
<keyword evidence="8" id="KW-0862">Zinc</keyword>
<evidence type="ECO:0000256" key="10">
    <source>
        <dbReference type="ARBA" id="ARBA00023049"/>
    </source>
</evidence>
<protein>
    <submittedName>
        <fullName evidence="14">Peptidase m50b-like</fullName>
    </submittedName>
</protein>
<dbReference type="AlphaFoldDB" id="A0A1C7PER5"/>
<dbReference type="PANTHER" id="PTHR39188:SF3">
    <property type="entry name" value="STAGE IV SPORULATION PROTEIN FB"/>
    <property type="match status" value="1"/>
</dbReference>
<dbReference type="OrthoDB" id="166377at2"/>
<evidence type="ECO:0000313" key="14">
    <source>
        <dbReference type="EMBL" id="SEH70916.1"/>
    </source>
</evidence>
<evidence type="ECO:0000256" key="4">
    <source>
        <dbReference type="ARBA" id="ARBA00022670"/>
    </source>
</evidence>
<keyword evidence="9 12" id="KW-1133">Transmembrane helix</keyword>
<keyword evidence="4" id="KW-0645">Protease</keyword>
<keyword evidence="15" id="KW-1185">Reference proteome</keyword>
<proteinExistence type="inferred from homology"/>
<comment type="similarity">
    <text evidence="3">Belongs to the peptidase M50B family.</text>
</comment>
<dbReference type="GO" id="GO:0006508">
    <property type="term" value="P:proteolysis"/>
    <property type="evidence" value="ECO:0007669"/>
    <property type="project" value="UniProtKB-KW"/>
</dbReference>
<evidence type="ECO:0000313" key="15">
    <source>
        <dbReference type="Proteomes" id="UP000176204"/>
    </source>
</evidence>
<evidence type="ECO:0000256" key="5">
    <source>
        <dbReference type="ARBA" id="ARBA00022692"/>
    </source>
</evidence>
<evidence type="ECO:0000256" key="9">
    <source>
        <dbReference type="ARBA" id="ARBA00022989"/>
    </source>
</evidence>
<keyword evidence="6" id="KW-0479">Metal-binding</keyword>
<dbReference type="KEGG" id="agl:PYTT_0137"/>
<feature type="transmembrane region" description="Helical" evidence="12">
    <location>
        <begin position="193"/>
        <end position="224"/>
    </location>
</feature>
<reference evidence="15" key="1">
    <citation type="submission" date="2016-09" db="EMBL/GenBank/DDBJ databases">
        <authorList>
            <person name="Koehorst J."/>
        </authorList>
    </citation>
    <scope>NUCLEOTIDE SEQUENCE [LARGE SCALE GENOMIC DNA]</scope>
</reference>
<evidence type="ECO:0000256" key="8">
    <source>
        <dbReference type="ARBA" id="ARBA00022833"/>
    </source>
</evidence>
<feature type="domain" description="Peptidase M50" evidence="13">
    <location>
        <begin position="42"/>
        <end position="189"/>
    </location>
</feature>
<dbReference type="InterPro" id="IPR008915">
    <property type="entry name" value="Peptidase_M50"/>
</dbReference>
<evidence type="ECO:0000256" key="3">
    <source>
        <dbReference type="ARBA" id="ARBA00007931"/>
    </source>
</evidence>
<organism evidence="14 15">
    <name type="scientific">Akkermansia glycaniphila</name>
    <dbReference type="NCBI Taxonomy" id="1679444"/>
    <lineage>
        <taxon>Bacteria</taxon>
        <taxon>Pseudomonadati</taxon>
        <taxon>Verrucomicrobiota</taxon>
        <taxon>Verrucomicrobiia</taxon>
        <taxon>Verrucomicrobiales</taxon>
        <taxon>Akkermansiaceae</taxon>
        <taxon>Akkermansia</taxon>
    </lineage>
</organism>
<dbReference type="STRING" id="1679444.PYTT_0137"/>
<evidence type="ECO:0000256" key="7">
    <source>
        <dbReference type="ARBA" id="ARBA00022801"/>
    </source>
</evidence>
<name>A0A1C7PER5_9BACT</name>
<dbReference type="Pfam" id="PF02163">
    <property type="entry name" value="Peptidase_M50"/>
    <property type="match status" value="1"/>
</dbReference>
<dbReference type="Proteomes" id="UP000176204">
    <property type="component" value="Chromosome I"/>
</dbReference>
<feature type="transmembrane region" description="Helical" evidence="12">
    <location>
        <begin position="95"/>
        <end position="117"/>
    </location>
</feature>
<evidence type="ECO:0000256" key="6">
    <source>
        <dbReference type="ARBA" id="ARBA00022723"/>
    </source>
</evidence>
<keyword evidence="7" id="KW-0378">Hydrolase</keyword>
<accession>A0A1C7PER5</accession>
<evidence type="ECO:0000256" key="11">
    <source>
        <dbReference type="ARBA" id="ARBA00023136"/>
    </source>
</evidence>
<gene>
    <name evidence="14" type="ORF">PYTT_0137</name>
</gene>
<dbReference type="GO" id="GO:0008237">
    <property type="term" value="F:metallopeptidase activity"/>
    <property type="evidence" value="ECO:0007669"/>
    <property type="project" value="UniProtKB-KW"/>
</dbReference>
<feature type="transmembrane region" description="Helical" evidence="12">
    <location>
        <begin position="33"/>
        <end position="52"/>
    </location>
</feature>
<evidence type="ECO:0000256" key="1">
    <source>
        <dbReference type="ARBA" id="ARBA00001947"/>
    </source>
</evidence>
<keyword evidence="5 12" id="KW-0812">Transmembrane</keyword>
<keyword evidence="10" id="KW-0482">Metalloprotease</keyword>
<sequence length="234" mass="25159">MLHFRLFGVPVAIHPSVWIVLAILGGGLHVNNAAGLLPIGLFVIAGFISLLAHEFGHALVGKWLCGNQVSIELAYMGGACHFDHRVSRGKEALRALAGPVASLLVGCVFVWLLSFYLYDPSGLWQVVWSILTVSNDSIVVNADMPISQDFLSFIRASILVAGWWSAFNLLPVFPMDGGHVLNSLTGSYRVTSVVGLLVGGGLALFLLSCGLIFAALILGYFAFINLRILQSLPR</sequence>
<dbReference type="RefSeq" id="WP_067772247.1">
    <property type="nucleotide sequence ID" value="NZ_LIGX01000002.1"/>
</dbReference>
<comment type="subcellular location">
    <subcellularLocation>
        <location evidence="2">Membrane</location>
        <topology evidence="2">Multi-pass membrane protein</topology>
    </subcellularLocation>
</comment>
<feature type="transmembrane region" description="Helical" evidence="12">
    <location>
        <begin position="7"/>
        <end position="27"/>
    </location>
</feature>
<dbReference type="EMBL" id="LT629973">
    <property type="protein sequence ID" value="SEH70916.1"/>
    <property type="molecule type" value="Genomic_DNA"/>
</dbReference>
<dbReference type="PANTHER" id="PTHR39188">
    <property type="entry name" value="MEMBRANE-ASSOCIATED ZINC METALLOPROTEASE M50B"/>
    <property type="match status" value="1"/>
</dbReference>